<feature type="compositionally biased region" description="Low complexity" evidence="9">
    <location>
        <begin position="86"/>
        <end position="98"/>
    </location>
</feature>
<evidence type="ECO:0000256" key="2">
    <source>
        <dbReference type="ARBA" id="ARBA00005831"/>
    </source>
</evidence>
<feature type="compositionally biased region" description="Low complexity" evidence="9">
    <location>
        <begin position="555"/>
        <end position="564"/>
    </location>
</feature>
<evidence type="ECO:0000256" key="7">
    <source>
        <dbReference type="ARBA" id="ARBA00023136"/>
    </source>
</evidence>
<evidence type="ECO:0000256" key="9">
    <source>
        <dbReference type="SAM" id="MobiDB-lite"/>
    </source>
</evidence>
<evidence type="ECO:0000256" key="3">
    <source>
        <dbReference type="ARBA" id="ARBA00020984"/>
    </source>
</evidence>
<sequence>MELADDVFGDDAFDCYAWLEEAVIDRHGEVGELVNLVPQLTLLSQSLTKSIHGTLHQLTVTGPQLQAQLDAMQRVTTPLAQQLDSVASSVSSSTASPSSKEHDRDLQQLLTLHEAKERLQACSTALVEAARWEKNVRACAVAIEEILTTKEARLEQMLTTQRTLADRVGEMQTSLEILKDMPGADDRQRTMERMCVQIETALKPRVDAYLQEIHLQVAHLQSCIAVFSSIQRRDHIVQAYCKGRPAHIHRYWYAFNTSEGGTFSTWLEGFYNEVLRMLQREAEHAHDLFPSDADAVLTSLLVNTLVVLKDSFIDRLKKGFTMDEMLQAHQRSCVFTSQATKILRSTSMSQDDETVSKDVAKSVIGAVFAPYEPFFMHYSQWATQSLTTKLFKLLPSLEKAPSPTTSESKDEVDDLLSNMTVDNDNALDSYAHRLEDTAKEICAAVDESLRQSYEFSAGATFPEAVSAVSASFQELTMSLISTIPQIRSRIGLEDKASESKSPGFHSGSVMLDWGRFHAALALLRSCGAIESELRSAEFRLGVRVQQQLQSYLGDGSASPGSSSPRGRRKELKRRLSDSTGVSLAMLSEPTRVAAMVASVWLQEDTDRSKALVEFADSLVANSTSVLMEPRTALTSYTQAVQRLTYDAVFTPIAKVLESVPALESWNKVADASLGDLPSFSTLPQEYITMVADLLLSLLPQLEPFAESNSLPKAALASQNVVAHVSAPEWARLGSMLRLSKEDITVCQGSFHVEDTTSESGDTSSAATTFVDLWTNAVASGTVAMLLTAICAIPALSPLAVKQLEADVAYFQNVLTALGGGYGEEDETNFLIKALHRTLGLSDAEYAEQVENLTATMSAGTSQDKLTAEERKQRVLLALHQSLLRKRSSVYDATSATAQGQYF</sequence>
<reference evidence="10" key="1">
    <citation type="submission" date="2019-03" db="EMBL/GenBank/DDBJ databases">
        <title>Long read genome sequence of the mycoparasitic Pythium oligandrum ATCC 38472 isolated from sugarbeet rhizosphere.</title>
        <authorList>
            <person name="Gaulin E."/>
        </authorList>
    </citation>
    <scope>NUCLEOTIDE SEQUENCE</scope>
    <source>
        <strain evidence="10">ATCC 38472_TT</strain>
    </source>
</reference>
<evidence type="ECO:0000313" key="11">
    <source>
        <dbReference type="Proteomes" id="UP000794436"/>
    </source>
</evidence>
<comment type="similarity">
    <text evidence="2">Belongs to the COG7 family.</text>
</comment>
<evidence type="ECO:0000256" key="4">
    <source>
        <dbReference type="ARBA" id="ARBA00022448"/>
    </source>
</evidence>
<comment type="subcellular location">
    <subcellularLocation>
        <location evidence="1">Golgi apparatus membrane</location>
        <topology evidence="1">Peripheral membrane protein</topology>
    </subcellularLocation>
</comment>
<organism evidence="10 11">
    <name type="scientific">Pythium oligandrum</name>
    <name type="common">Mycoparasitic fungus</name>
    <dbReference type="NCBI Taxonomy" id="41045"/>
    <lineage>
        <taxon>Eukaryota</taxon>
        <taxon>Sar</taxon>
        <taxon>Stramenopiles</taxon>
        <taxon>Oomycota</taxon>
        <taxon>Peronosporomycetes</taxon>
        <taxon>Pythiales</taxon>
        <taxon>Pythiaceae</taxon>
        <taxon>Pythium</taxon>
    </lineage>
</organism>
<dbReference type="InterPro" id="IPR019335">
    <property type="entry name" value="COG7"/>
</dbReference>
<feature type="region of interest" description="Disordered" evidence="9">
    <location>
        <begin position="86"/>
        <end position="105"/>
    </location>
</feature>
<evidence type="ECO:0000256" key="6">
    <source>
        <dbReference type="ARBA" id="ARBA00023034"/>
    </source>
</evidence>
<feature type="region of interest" description="Disordered" evidence="9">
    <location>
        <begin position="551"/>
        <end position="576"/>
    </location>
</feature>
<evidence type="ECO:0000256" key="1">
    <source>
        <dbReference type="ARBA" id="ARBA00004395"/>
    </source>
</evidence>
<keyword evidence="6" id="KW-0333">Golgi apparatus</keyword>
<dbReference type="Pfam" id="PF10191">
    <property type="entry name" value="COG7"/>
    <property type="match status" value="1"/>
</dbReference>
<gene>
    <name evidence="10" type="ORF">Poli38472_011922</name>
</gene>
<evidence type="ECO:0000256" key="8">
    <source>
        <dbReference type="ARBA" id="ARBA00031345"/>
    </source>
</evidence>
<dbReference type="OrthoDB" id="245173at2759"/>
<keyword evidence="11" id="KW-1185">Reference proteome</keyword>
<dbReference type="EMBL" id="SPLM01000112">
    <property type="protein sequence ID" value="TMW58334.1"/>
    <property type="molecule type" value="Genomic_DNA"/>
</dbReference>
<dbReference type="AlphaFoldDB" id="A0A8K1FEV1"/>
<dbReference type="PANTHER" id="PTHR21443">
    <property type="entry name" value="CONSERVED OLIGOMERIC GOLGI COMPLEX COMPONENT 7"/>
    <property type="match status" value="1"/>
</dbReference>
<dbReference type="GO" id="GO:0007030">
    <property type="term" value="P:Golgi organization"/>
    <property type="evidence" value="ECO:0007669"/>
    <property type="project" value="TreeGrafter"/>
</dbReference>
<dbReference type="GO" id="GO:0017119">
    <property type="term" value="C:Golgi transport complex"/>
    <property type="evidence" value="ECO:0007669"/>
    <property type="project" value="InterPro"/>
</dbReference>
<protein>
    <recommendedName>
        <fullName evidence="3">Conserved oligomeric Golgi complex subunit 7</fullName>
    </recommendedName>
    <alternativeName>
        <fullName evidence="8">Component of oligomeric Golgi complex 7</fullName>
    </alternativeName>
</protein>
<dbReference type="GO" id="GO:0006890">
    <property type="term" value="P:retrograde vesicle-mediated transport, Golgi to endoplasmic reticulum"/>
    <property type="evidence" value="ECO:0007669"/>
    <property type="project" value="TreeGrafter"/>
</dbReference>
<dbReference type="PANTHER" id="PTHR21443:SF0">
    <property type="entry name" value="CONSERVED OLIGOMERIC GOLGI COMPLEX SUBUNIT 7"/>
    <property type="match status" value="1"/>
</dbReference>
<dbReference type="GO" id="GO:0006886">
    <property type="term" value="P:intracellular protein transport"/>
    <property type="evidence" value="ECO:0007669"/>
    <property type="project" value="InterPro"/>
</dbReference>
<proteinExistence type="inferred from homology"/>
<keyword evidence="4" id="KW-0813">Transport</keyword>
<dbReference type="GO" id="GO:0000139">
    <property type="term" value="C:Golgi membrane"/>
    <property type="evidence" value="ECO:0007669"/>
    <property type="project" value="UniProtKB-SubCell"/>
</dbReference>
<comment type="caution">
    <text evidence="10">The sequence shown here is derived from an EMBL/GenBank/DDBJ whole genome shotgun (WGS) entry which is preliminary data.</text>
</comment>
<evidence type="ECO:0000256" key="5">
    <source>
        <dbReference type="ARBA" id="ARBA00022927"/>
    </source>
</evidence>
<accession>A0A8K1FEV1</accession>
<name>A0A8K1FEV1_PYTOL</name>
<evidence type="ECO:0000313" key="10">
    <source>
        <dbReference type="EMBL" id="TMW58334.1"/>
    </source>
</evidence>
<keyword evidence="7" id="KW-0472">Membrane</keyword>
<keyword evidence="5" id="KW-0653">Protein transport</keyword>
<dbReference type="Proteomes" id="UP000794436">
    <property type="component" value="Unassembled WGS sequence"/>
</dbReference>